<keyword evidence="4" id="KW-1185">Reference proteome</keyword>
<reference evidence="3 4" key="1">
    <citation type="journal article" date="2013" name="Genome Biol. Evol.">
        <title>Genomes of Stigonematalean cyanobacteria (subsection V) and the evolution of oxygenic photosynthesis from prokaryotes to plastids.</title>
        <authorList>
            <person name="Dagan T."/>
            <person name="Roettger M."/>
            <person name="Stucken K."/>
            <person name="Landan G."/>
            <person name="Koch R."/>
            <person name="Major P."/>
            <person name="Gould S.B."/>
            <person name="Goremykin V.V."/>
            <person name="Rippka R."/>
            <person name="Tandeau de Marsac N."/>
            <person name="Gugger M."/>
            <person name="Lockhart P.J."/>
            <person name="Allen J.F."/>
            <person name="Brune I."/>
            <person name="Maus I."/>
            <person name="Puhler A."/>
            <person name="Martin W.F."/>
        </authorList>
    </citation>
    <scope>NUCLEOTIDE SEQUENCE [LARGE SCALE GENOMIC DNA]</scope>
    <source>
        <strain evidence="3 4">PCC 7110</strain>
    </source>
</reference>
<evidence type="ECO:0000256" key="1">
    <source>
        <dbReference type="SAM" id="Phobius"/>
    </source>
</evidence>
<comment type="caution">
    <text evidence="3">The sequence shown here is derived from an EMBL/GenBank/DDBJ whole genome shotgun (WGS) entry which is preliminary data.</text>
</comment>
<dbReference type="EMBL" id="ANNX02000064">
    <property type="protein sequence ID" value="KYC34772.1"/>
    <property type="molecule type" value="Genomic_DNA"/>
</dbReference>
<keyword evidence="1" id="KW-1133">Transmembrane helix</keyword>
<feature type="transmembrane region" description="Helical" evidence="1">
    <location>
        <begin position="192"/>
        <end position="214"/>
    </location>
</feature>
<dbReference type="OrthoDB" id="149072at2"/>
<protein>
    <recommendedName>
        <fullName evidence="2">Effector-associated domain-containing protein</fullName>
    </recommendedName>
</protein>
<keyword evidence="1" id="KW-0812">Transmembrane</keyword>
<organism evidence="3 4">
    <name type="scientific">Scytonema hofmannii PCC 7110</name>
    <dbReference type="NCBI Taxonomy" id="128403"/>
    <lineage>
        <taxon>Bacteria</taxon>
        <taxon>Bacillati</taxon>
        <taxon>Cyanobacteriota</taxon>
        <taxon>Cyanophyceae</taxon>
        <taxon>Nostocales</taxon>
        <taxon>Scytonemataceae</taxon>
        <taxon>Scytonema</taxon>
    </lineage>
</organism>
<evidence type="ECO:0000259" key="2">
    <source>
        <dbReference type="Pfam" id="PF19955"/>
    </source>
</evidence>
<sequence>MSLSSRQQKQLLEALIGAFPERASLEQMLYFEFNKNLDAIAGGGSLRQVVFNLIQTAEAEGWVEDLIRGASRSNPGYQQLTTIANEMLGSDSKLQPNISSAKGNSVSINASDTTSTKSQIEPIVFFLRLIPHFFIGFTLTLENLSFFLLIIVVVIFLLYPENFLKLIVWILDNLQEQIHHCSNIFETIKFKNLLITGRYLLALALGGSFFGGLVASSSGSIFGAAGGAIYGLISLNINNPNIWKQGQNVIASALGGAFLGGIIGQIPGSILGAIIGATFKIFTLI</sequence>
<name>A0A139WQS6_9CYAN</name>
<feature type="transmembrane region" description="Helical" evidence="1">
    <location>
        <begin position="249"/>
        <end position="282"/>
    </location>
</feature>
<dbReference type="InterPro" id="IPR045430">
    <property type="entry name" value="EAD1"/>
</dbReference>
<dbReference type="AlphaFoldDB" id="A0A139WQS6"/>
<gene>
    <name evidence="3" type="ORF">WA1_49485</name>
</gene>
<accession>A0A139WQS6</accession>
<feature type="domain" description="Effector-associated" evidence="2">
    <location>
        <begin position="1"/>
        <end position="87"/>
    </location>
</feature>
<keyword evidence="1" id="KW-0472">Membrane</keyword>
<evidence type="ECO:0000313" key="3">
    <source>
        <dbReference type="EMBL" id="KYC34772.1"/>
    </source>
</evidence>
<feature type="transmembrane region" description="Helical" evidence="1">
    <location>
        <begin position="220"/>
        <end position="237"/>
    </location>
</feature>
<evidence type="ECO:0000313" key="4">
    <source>
        <dbReference type="Proteomes" id="UP000076925"/>
    </source>
</evidence>
<dbReference type="RefSeq" id="WP_017740941.1">
    <property type="nucleotide sequence ID" value="NZ_KQ976355.1"/>
</dbReference>
<dbReference type="Pfam" id="PF19955">
    <property type="entry name" value="EAD1"/>
    <property type="match status" value="1"/>
</dbReference>
<dbReference type="Proteomes" id="UP000076925">
    <property type="component" value="Unassembled WGS sequence"/>
</dbReference>
<proteinExistence type="predicted"/>